<reference evidence="2" key="1">
    <citation type="journal article" date="2023" name="Mol. Phylogenet. Evol.">
        <title>Genome-scale phylogeny and comparative genomics of the fungal order Sordariales.</title>
        <authorList>
            <person name="Hensen N."/>
            <person name="Bonometti L."/>
            <person name="Westerberg I."/>
            <person name="Brannstrom I.O."/>
            <person name="Guillou S."/>
            <person name="Cros-Aarteil S."/>
            <person name="Calhoun S."/>
            <person name="Haridas S."/>
            <person name="Kuo A."/>
            <person name="Mondo S."/>
            <person name="Pangilinan J."/>
            <person name="Riley R."/>
            <person name="LaButti K."/>
            <person name="Andreopoulos B."/>
            <person name="Lipzen A."/>
            <person name="Chen C."/>
            <person name="Yan M."/>
            <person name="Daum C."/>
            <person name="Ng V."/>
            <person name="Clum A."/>
            <person name="Steindorff A."/>
            <person name="Ohm R.A."/>
            <person name="Martin F."/>
            <person name="Silar P."/>
            <person name="Natvig D.O."/>
            <person name="Lalanne C."/>
            <person name="Gautier V."/>
            <person name="Ament-Velasquez S.L."/>
            <person name="Kruys A."/>
            <person name="Hutchinson M.I."/>
            <person name="Powell A.J."/>
            <person name="Barry K."/>
            <person name="Miller A.N."/>
            <person name="Grigoriev I.V."/>
            <person name="Debuchy R."/>
            <person name="Gladieux P."/>
            <person name="Hiltunen Thoren M."/>
            <person name="Johannesson H."/>
        </authorList>
    </citation>
    <scope>NUCLEOTIDE SEQUENCE</scope>
    <source>
        <strain evidence="2">FGSC 1904</strain>
    </source>
</reference>
<evidence type="ECO:0000256" key="1">
    <source>
        <dbReference type="SAM" id="MobiDB-lite"/>
    </source>
</evidence>
<feature type="region of interest" description="Disordered" evidence="1">
    <location>
        <begin position="216"/>
        <end position="248"/>
    </location>
</feature>
<dbReference type="EMBL" id="JAUTDP010000003">
    <property type="protein sequence ID" value="KAK3401259.1"/>
    <property type="molecule type" value="Genomic_DNA"/>
</dbReference>
<dbReference type="Proteomes" id="UP001281003">
    <property type="component" value="Unassembled WGS sequence"/>
</dbReference>
<protein>
    <submittedName>
        <fullName evidence="2">Uncharacterized protein</fullName>
    </submittedName>
</protein>
<comment type="caution">
    <text evidence="2">The sequence shown here is derived from an EMBL/GenBank/DDBJ whole genome shotgun (WGS) entry which is preliminary data.</text>
</comment>
<proteinExistence type="predicted"/>
<dbReference type="AlphaFoldDB" id="A0AAE0UF93"/>
<sequence length="248" mass="27825">MNVRTAAAGILQHQENLQIERYIYTLDRQRSYRLSPPPHFTYAVIVTCVTTSTEEYQFQDGKSADKRYITDRGYLGSVGRPMAINMGHSSHHCRVSKFNVRPLSIVITYIPIVVLLKPVVVVQYPKNRIPRSTSTPPTYFHADKDTDGEGGSGRPPTPSPSASSPNAKKKMQAKTINRYSIPPLSMYSLLIAKSGLLELQVMGGLRTDRAMERLASRDASTKVRDTKARCKIRDENSQKQLSRLAEKD</sequence>
<gene>
    <name evidence="2" type="ORF">B0T20DRAFT_391090</name>
</gene>
<organism evidence="2 3">
    <name type="scientific">Sordaria brevicollis</name>
    <dbReference type="NCBI Taxonomy" id="83679"/>
    <lineage>
        <taxon>Eukaryota</taxon>
        <taxon>Fungi</taxon>
        <taxon>Dikarya</taxon>
        <taxon>Ascomycota</taxon>
        <taxon>Pezizomycotina</taxon>
        <taxon>Sordariomycetes</taxon>
        <taxon>Sordariomycetidae</taxon>
        <taxon>Sordariales</taxon>
        <taxon>Sordariaceae</taxon>
        <taxon>Sordaria</taxon>
    </lineage>
</organism>
<feature type="region of interest" description="Disordered" evidence="1">
    <location>
        <begin position="132"/>
        <end position="173"/>
    </location>
</feature>
<keyword evidence="3" id="KW-1185">Reference proteome</keyword>
<evidence type="ECO:0000313" key="2">
    <source>
        <dbReference type="EMBL" id="KAK3401259.1"/>
    </source>
</evidence>
<evidence type="ECO:0000313" key="3">
    <source>
        <dbReference type="Proteomes" id="UP001281003"/>
    </source>
</evidence>
<accession>A0AAE0UF93</accession>
<reference evidence="2" key="2">
    <citation type="submission" date="2023-07" db="EMBL/GenBank/DDBJ databases">
        <authorList>
            <consortium name="Lawrence Berkeley National Laboratory"/>
            <person name="Haridas S."/>
            <person name="Hensen N."/>
            <person name="Bonometti L."/>
            <person name="Westerberg I."/>
            <person name="Brannstrom I.O."/>
            <person name="Guillou S."/>
            <person name="Cros-Aarteil S."/>
            <person name="Calhoun S."/>
            <person name="Kuo A."/>
            <person name="Mondo S."/>
            <person name="Pangilinan J."/>
            <person name="Riley R."/>
            <person name="LaButti K."/>
            <person name="Andreopoulos B."/>
            <person name="Lipzen A."/>
            <person name="Chen C."/>
            <person name="Yanf M."/>
            <person name="Daum C."/>
            <person name="Ng V."/>
            <person name="Clum A."/>
            <person name="Steindorff A."/>
            <person name="Ohm R."/>
            <person name="Martin F."/>
            <person name="Silar P."/>
            <person name="Natvig D."/>
            <person name="Lalanne C."/>
            <person name="Gautier V."/>
            <person name="Ament-velasquez S.L."/>
            <person name="Kruys A."/>
            <person name="Hutchinson M.I."/>
            <person name="Powell A.J."/>
            <person name="Barry K."/>
            <person name="Miller A.N."/>
            <person name="Grigoriev I.V."/>
            <person name="Debuchy R."/>
            <person name="Gladieux P."/>
            <person name="Thoren M.H."/>
            <person name="Johannesson H."/>
        </authorList>
    </citation>
    <scope>NUCLEOTIDE SEQUENCE</scope>
    <source>
        <strain evidence="2">FGSC 1904</strain>
    </source>
</reference>
<feature type="compositionally biased region" description="Basic and acidic residues" evidence="1">
    <location>
        <begin position="216"/>
        <end position="237"/>
    </location>
</feature>
<name>A0AAE0UF93_SORBR</name>